<proteinExistence type="predicted"/>
<feature type="compositionally biased region" description="Low complexity" evidence="2">
    <location>
        <begin position="142"/>
        <end position="151"/>
    </location>
</feature>
<dbReference type="VEuPathDB" id="VectorBase:AFUN2_013394"/>
<organism evidence="3">
    <name type="scientific">Anopheles funestus</name>
    <name type="common">African malaria mosquito</name>
    <dbReference type="NCBI Taxonomy" id="62324"/>
    <lineage>
        <taxon>Eukaryota</taxon>
        <taxon>Metazoa</taxon>
        <taxon>Ecdysozoa</taxon>
        <taxon>Arthropoda</taxon>
        <taxon>Hexapoda</taxon>
        <taxon>Insecta</taxon>
        <taxon>Pterygota</taxon>
        <taxon>Neoptera</taxon>
        <taxon>Endopterygota</taxon>
        <taxon>Diptera</taxon>
        <taxon>Nematocera</taxon>
        <taxon>Culicoidea</taxon>
        <taxon>Culicidae</taxon>
        <taxon>Anophelinae</taxon>
        <taxon>Anopheles</taxon>
    </lineage>
</organism>
<feature type="compositionally biased region" description="Low complexity" evidence="2">
    <location>
        <begin position="122"/>
        <end position="134"/>
    </location>
</feature>
<evidence type="ECO:0000256" key="2">
    <source>
        <dbReference type="SAM" id="MobiDB-lite"/>
    </source>
</evidence>
<keyword evidence="1" id="KW-0175">Coiled coil</keyword>
<dbReference type="VEuPathDB" id="VectorBase:AFUN014050"/>
<dbReference type="STRING" id="62324.A0A182S0L8"/>
<name>A0A182S0L8_ANOFN</name>
<evidence type="ECO:0000256" key="1">
    <source>
        <dbReference type="SAM" id="Coils"/>
    </source>
</evidence>
<feature type="region of interest" description="Disordered" evidence="2">
    <location>
        <begin position="78"/>
        <end position="201"/>
    </location>
</feature>
<evidence type="ECO:0000313" key="3">
    <source>
        <dbReference type="EnsemblMetazoa" id="AFUN014050-PA"/>
    </source>
</evidence>
<dbReference type="AlphaFoldDB" id="A0A182S0L8"/>
<protein>
    <submittedName>
        <fullName evidence="3">Uncharacterized protein</fullName>
    </submittedName>
</protein>
<feature type="coiled-coil region" evidence="1">
    <location>
        <begin position="29"/>
        <end position="70"/>
    </location>
</feature>
<feature type="compositionally biased region" description="Low complexity" evidence="2">
    <location>
        <begin position="163"/>
        <end position="183"/>
    </location>
</feature>
<reference evidence="3" key="1">
    <citation type="submission" date="2020-05" db="UniProtKB">
        <authorList>
            <consortium name="EnsemblMetazoa"/>
        </authorList>
    </citation>
    <scope>IDENTIFICATION</scope>
    <source>
        <strain evidence="3">FUMOZ</strain>
    </source>
</reference>
<dbReference type="EnsemblMetazoa" id="AFUN014050-RA">
    <property type="protein sequence ID" value="AFUN014050-PA"/>
    <property type="gene ID" value="AFUN014050"/>
</dbReference>
<accession>A0A182S0L8</accession>
<sequence>MGSESNNTPQPNVSTAFLQLDREFILSLFEDRKSEHMDLQAEVSRLTEEVAKLAKELDKSKSVQAEIQRELDLWRQGTKEIQTVEDRPKCIEPGLPKPQQLQKSESAEGPVVQTTSRRQRRQQQYQKQQQQKQQQQKEQEKVQPQQQQQHRPPQKPKMEHQQQRPQQQQQKQQQKVQPQQQQPYRPPRKPKMEHQQQQKQQFEQCQHSKLCLNVNRVMAGKDNTYLDALLPKSRRNHVQTAIEKFIGSFSRRL</sequence>